<sequence>MMYPYQPYYQYYPYQGYQQHPNPQPYSSYPYEQPSVDPLPPQPMLPSNLFSPYVPAVPSMPSSQSMAPSPMLRQYIANMPVPQQPQTAPQSPYLTPLNNNNSLDQLNLSRTVVLKNIDKEVSLNQLLGEIDHGPIEYCKMFERPAPKHITDCDTVKYCYISFINSKVSICFHLKYSKSNYNLTKLKERLNDSKHLKILLNETYQNQGGIGGRSTNKQDYIKLKTLNYIMEFNATRCVLIKFDVSPAFSENDLEFNSLKTNVKETCSKYGEVEDYKVTFNKEKREFKATVHFTSIDAAIKTYEYFLKRISVEKMDRDHDDVDLVVDAKVTAINFHKDRCDRTDLEKRPQSSIPRSMMSETSLSSNSPHPLREEVTINEKTKNVTSEDSVQNADTTSSESAGPVDGDLTFEDSQDLHISPPGSPIFRNEGVILTPQSTAASETHSYNRNPVRTHGSAPFPYNPDPFNIGNRTIYLGNLHPSSTIEEIANNVRAGGLVESINYRPEKRVCFITFVDPNIALKFYLNHQVLHQLIIHGYDITVGWAKNHSGPLSREVSLAVTAGASRNVYIGFKSKRDDMDPTLSTKIDPENQVPLPSEEQLRADFSKFGDLEQINFYHNRDCGFLNFLNIIDAIHLVEMFESQDIEKINSIAQDEGQFYERYGKFKISFAKDRCGNPPKFSYKKRSRRRERIDFTYNGEELPIIGERSSRAGNEIFRENGIDISESNQKIPKEAAMVFGITSKDSDSEKETFNEPDLPAVKGLSLGGESSDEKGVDSTKQAFEGDSKHDGKAGKEHKITIEEEEKAYEEEEDDEEEEEDDDVSIIIGSDDTASTTANNSNKEDTKRSSYFKNKTNTNVRKPYRNLSSSSLNSQGHYHKPYEPHYSKFPPAPYHHQQPHHYYMPPQGPPRMNYGYYPPTPAPMPPQYPQYPASRGQYSSSGSQVMAQYLAKAQHDNLLYAASVLSHDYDFEGDYNYGR</sequence>
<dbReference type="PANTHER" id="PTHR14089:SF8">
    <property type="entry name" value="RNA-BINDING PROTEIN MRN1"/>
    <property type="match status" value="1"/>
</dbReference>
<reference evidence="5 6" key="1">
    <citation type="journal article" date="2009" name="Nature">
        <title>Evolution of pathogenicity and sexual reproduction in eight Candida genomes.</title>
        <authorList>
            <person name="Butler G."/>
            <person name="Rasmussen M.D."/>
            <person name="Lin M.F."/>
            <person name="Santos M.A."/>
            <person name="Sakthikumar S."/>
            <person name="Munro C.A."/>
            <person name="Rheinbay E."/>
            <person name="Grabherr M."/>
            <person name="Forche A."/>
            <person name="Reedy J.L."/>
            <person name="Agrafioti I."/>
            <person name="Arnaud M.B."/>
            <person name="Bates S."/>
            <person name="Brown A.J."/>
            <person name="Brunke S."/>
            <person name="Costanzo M.C."/>
            <person name="Fitzpatrick D.A."/>
            <person name="de Groot P.W."/>
            <person name="Harris D."/>
            <person name="Hoyer L.L."/>
            <person name="Hube B."/>
            <person name="Klis F.M."/>
            <person name="Kodira C."/>
            <person name="Lennard N."/>
            <person name="Logue M.E."/>
            <person name="Martin R."/>
            <person name="Neiman A.M."/>
            <person name="Nikolaou E."/>
            <person name="Quail M.A."/>
            <person name="Quinn J."/>
            <person name="Santos M.C."/>
            <person name="Schmitzberger F.F."/>
            <person name="Sherlock G."/>
            <person name="Shah P."/>
            <person name="Silverstein K.A."/>
            <person name="Skrzypek M.S."/>
            <person name="Soll D."/>
            <person name="Staggs R."/>
            <person name="Stansfield I."/>
            <person name="Stumpf M.P."/>
            <person name="Sudbery P.E."/>
            <person name="Srikantha T."/>
            <person name="Zeng Q."/>
            <person name="Berman J."/>
            <person name="Berriman M."/>
            <person name="Heitman J."/>
            <person name="Gow N.A."/>
            <person name="Lorenz M.C."/>
            <person name="Birren B.W."/>
            <person name="Kellis M."/>
            <person name="Cuomo C.A."/>
        </authorList>
    </citation>
    <scope>NUCLEOTIDE SEQUENCE [LARGE SCALE GENOMIC DNA]</scope>
    <source>
        <strain evidence="6">ATCC 6260 / CBS 566 / DSM 6381 / JCM 1539 / NBRC 10279 / NRRL Y-324</strain>
    </source>
</reference>
<dbReference type="AlphaFoldDB" id="A5DG79"/>
<evidence type="ECO:0000256" key="3">
    <source>
        <dbReference type="SAM" id="MobiDB-lite"/>
    </source>
</evidence>
<dbReference type="eggNOG" id="KOG0118">
    <property type="taxonomic scope" value="Eukaryota"/>
</dbReference>
<dbReference type="InParanoid" id="A5DG79"/>
<accession>A5DG79</accession>
<dbReference type="SMART" id="SM00360">
    <property type="entry name" value="RRM"/>
    <property type="match status" value="1"/>
</dbReference>
<dbReference type="OMA" id="PIEYCKM"/>
<dbReference type="InterPro" id="IPR039171">
    <property type="entry name" value="Cwc2/Slt11"/>
</dbReference>
<dbReference type="HOGENOM" id="CLU_285123_0_0_1"/>
<protein>
    <recommendedName>
        <fullName evidence="4">RRM domain-containing protein</fullName>
    </recommendedName>
</protein>
<organism evidence="5 6">
    <name type="scientific">Meyerozyma guilliermondii (strain ATCC 6260 / CBS 566 / DSM 6381 / JCM 1539 / NBRC 10279 / NRRL Y-324)</name>
    <name type="common">Yeast</name>
    <name type="synonym">Candida guilliermondii</name>
    <dbReference type="NCBI Taxonomy" id="294746"/>
    <lineage>
        <taxon>Eukaryota</taxon>
        <taxon>Fungi</taxon>
        <taxon>Dikarya</taxon>
        <taxon>Ascomycota</taxon>
        <taxon>Saccharomycotina</taxon>
        <taxon>Pichiomycetes</taxon>
        <taxon>Debaryomycetaceae</taxon>
        <taxon>Meyerozyma</taxon>
    </lineage>
</organism>
<feature type="region of interest" description="Disordered" evidence="3">
    <location>
        <begin position="741"/>
        <end position="889"/>
    </location>
</feature>
<dbReference type="Gene3D" id="3.30.70.330">
    <property type="match status" value="3"/>
</dbReference>
<evidence type="ECO:0000256" key="2">
    <source>
        <dbReference type="PROSITE-ProRule" id="PRU00176"/>
    </source>
</evidence>
<dbReference type="InterPro" id="IPR035979">
    <property type="entry name" value="RBD_domain_sf"/>
</dbReference>
<dbReference type="GO" id="GO:0010494">
    <property type="term" value="C:cytoplasmic stress granule"/>
    <property type="evidence" value="ECO:0007669"/>
    <property type="project" value="TreeGrafter"/>
</dbReference>
<feature type="compositionally biased region" description="Acidic residues" evidence="3">
    <location>
        <begin position="798"/>
        <end position="819"/>
    </location>
</feature>
<keyword evidence="1 2" id="KW-0694">RNA-binding</keyword>
<dbReference type="PROSITE" id="PS50102">
    <property type="entry name" value="RRM"/>
    <property type="match status" value="1"/>
</dbReference>
<dbReference type="GeneID" id="5128103"/>
<keyword evidence="6" id="KW-1185">Reference proteome</keyword>
<dbReference type="GO" id="GO:0003729">
    <property type="term" value="F:mRNA binding"/>
    <property type="evidence" value="ECO:0007669"/>
    <property type="project" value="TreeGrafter"/>
</dbReference>
<feature type="compositionally biased region" description="Basic and acidic residues" evidence="3">
    <location>
        <begin position="767"/>
        <end position="797"/>
    </location>
</feature>
<feature type="compositionally biased region" description="Polar residues" evidence="3">
    <location>
        <begin position="381"/>
        <end position="398"/>
    </location>
</feature>
<dbReference type="InterPro" id="IPR012677">
    <property type="entry name" value="Nucleotide-bd_a/b_plait_sf"/>
</dbReference>
<evidence type="ECO:0000256" key="1">
    <source>
        <dbReference type="ARBA" id="ARBA00022884"/>
    </source>
</evidence>
<feature type="compositionally biased region" description="Basic and acidic residues" evidence="3">
    <location>
        <begin position="368"/>
        <end position="380"/>
    </location>
</feature>
<feature type="compositionally biased region" description="Polar residues" evidence="3">
    <location>
        <begin position="844"/>
        <end position="871"/>
    </location>
</feature>
<evidence type="ECO:0000259" key="4">
    <source>
        <dbReference type="PROSITE" id="PS50102"/>
    </source>
</evidence>
<evidence type="ECO:0000313" key="6">
    <source>
        <dbReference type="Proteomes" id="UP000001997"/>
    </source>
</evidence>
<feature type="region of interest" description="Disordered" evidence="3">
    <location>
        <begin position="22"/>
        <end position="41"/>
    </location>
</feature>
<gene>
    <name evidence="5" type="ORF">PGUG_02280</name>
</gene>
<dbReference type="InterPro" id="IPR000504">
    <property type="entry name" value="RRM_dom"/>
</dbReference>
<dbReference type="EMBL" id="CH408156">
    <property type="protein sequence ID" value="EDK38182.2"/>
    <property type="molecule type" value="Genomic_DNA"/>
</dbReference>
<dbReference type="SUPFAM" id="SSF54928">
    <property type="entry name" value="RNA-binding domain, RBD"/>
    <property type="match status" value="2"/>
</dbReference>
<feature type="compositionally biased region" description="Low complexity" evidence="3">
    <location>
        <begin position="22"/>
        <end position="35"/>
    </location>
</feature>
<dbReference type="Proteomes" id="UP000001997">
    <property type="component" value="Unassembled WGS sequence"/>
</dbReference>
<feature type="region of interest" description="Disordered" evidence="3">
    <location>
        <begin position="340"/>
        <end position="426"/>
    </location>
</feature>
<name>A5DG79_PICGU</name>
<dbReference type="PANTHER" id="PTHR14089">
    <property type="entry name" value="PRE-MRNA-SPLICING FACTOR RBM22"/>
    <property type="match status" value="1"/>
</dbReference>
<feature type="compositionally biased region" description="Low complexity" evidence="3">
    <location>
        <begin position="354"/>
        <end position="365"/>
    </location>
</feature>
<dbReference type="RefSeq" id="XP_001486609.2">
    <property type="nucleotide sequence ID" value="XM_001486559.1"/>
</dbReference>
<dbReference type="STRING" id="294746.A5DG79"/>
<feature type="domain" description="RRM" evidence="4">
    <location>
        <begin position="469"/>
        <end position="544"/>
    </location>
</feature>
<dbReference type="KEGG" id="pgu:PGUG_02280"/>
<feature type="compositionally biased region" description="Polar residues" evidence="3">
    <location>
        <begin position="827"/>
        <end position="836"/>
    </location>
</feature>
<proteinExistence type="predicted"/>
<evidence type="ECO:0000313" key="5">
    <source>
        <dbReference type="EMBL" id="EDK38182.2"/>
    </source>
</evidence>
<dbReference type="OrthoDB" id="6407164at2759"/>